<dbReference type="GO" id="GO:0007166">
    <property type="term" value="P:cell surface receptor signaling pathway"/>
    <property type="evidence" value="ECO:0007669"/>
    <property type="project" value="InterPro"/>
</dbReference>
<evidence type="ECO:0000256" key="1">
    <source>
        <dbReference type="ARBA" id="ARBA00022741"/>
    </source>
</evidence>
<keyword evidence="4" id="KW-0675">Receptor</keyword>
<dbReference type="PROSITE" id="PS50011">
    <property type="entry name" value="PROTEIN_KINASE_DOM"/>
    <property type="match status" value="1"/>
</dbReference>
<protein>
    <submittedName>
        <fullName evidence="4">Wall-associated receptor kinase-like 8</fullName>
    </submittedName>
</protein>
<feature type="domain" description="Protein kinase" evidence="3">
    <location>
        <begin position="127"/>
        <end position="414"/>
    </location>
</feature>
<organism evidence="4">
    <name type="scientific">Anthurium amnicola</name>
    <dbReference type="NCBI Taxonomy" id="1678845"/>
    <lineage>
        <taxon>Eukaryota</taxon>
        <taxon>Viridiplantae</taxon>
        <taxon>Streptophyta</taxon>
        <taxon>Embryophyta</taxon>
        <taxon>Tracheophyta</taxon>
        <taxon>Spermatophyta</taxon>
        <taxon>Magnoliopsida</taxon>
        <taxon>Liliopsida</taxon>
        <taxon>Araceae</taxon>
        <taxon>Pothoideae</taxon>
        <taxon>Potheae</taxon>
        <taxon>Anthurium</taxon>
    </lineage>
</organism>
<name>A0A1D1YIF8_9ARAE</name>
<dbReference type="InterPro" id="IPR000719">
    <property type="entry name" value="Prot_kinase_dom"/>
</dbReference>
<dbReference type="PANTHER" id="PTHR27005">
    <property type="entry name" value="WALL-ASSOCIATED RECEPTOR KINASE-LIKE 21"/>
    <property type="match status" value="1"/>
</dbReference>
<evidence type="ECO:0000259" key="3">
    <source>
        <dbReference type="PROSITE" id="PS50011"/>
    </source>
</evidence>
<dbReference type="GO" id="GO:0005886">
    <property type="term" value="C:plasma membrane"/>
    <property type="evidence" value="ECO:0007669"/>
    <property type="project" value="TreeGrafter"/>
</dbReference>
<proteinExistence type="predicted"/>
<dbReference type="EMBL" id="GDJX01013508">
    <property type="protein sequence ID" value="JAT54428.1"/>
    <property type="molecule type" value="Transcribed_RNA"/>
</dbReference>
<sequence length="415" mass="45175">KNYTTTHGTICSRHRAIAPTTGRPPVDGRKKLVGAFEGTDFPPRGPAAIAMGTRHGGGGITPSYKQKRPPKLDLGKAVFGSKATRRSRQVPSDAVPTERDFIQNGARLFEVLIASCRGDTNPIRMFSAREIMEATGNYGRLLGSGLSLVYGGVHDGRPIAVKRGVGHPRHGAGGLFHMFLNEVASLSQINHRNVVRLLGCCIETRVPILVYELVSGGTLYQHIHSTDASRRIPWADRLRIALEVADALNYLHTALRTPIVHGNVQSSSIFLDDRYSAKVGTFGFSELVSSEGMRERKGLWGSGSHGNSDPEYDFGLSMTGASDVFGFGLLLIELLTGKEPPDGCYVGTRSICLEHFISSTQENLLSSVLDGSILSEADPAQLVACARVAVRSVTWDVEQRPTMKELVQELRRIMR</sequence>
<dbReference type="Gene3D" id="3.30.200.20">
    <property type="entry name" value="Phosphorylase Kinase, domain 1"/>
    <property type="match status" value="1"/>
</dbReference>
<dbReference type="GO" id="GO:0005524">
    <property type="term" value="F:ATP binding"/>
    <property type="evidence" value="ECO:0007669"/>
    <property type="project" value="UniProtKB-KW"/>
</dbReference>
<evidence type="ECO:0000313" key="4">
    <source>
        <dbReference type="EMBL" id="JAT54428.1"/>
    </source>
</evidence>
<dbReference type="Pfam" id="PF07714">
    <property type="entry name" value="PK_Tyr_Ser-Thr"/>
    <property type="match status" value="1"/>
</dbReference>
<accession>A0A1D1YIF8</accession>
<dbReference type="InterPro" id="IPR011009">
    <property type="entry name" value="Kinase-like_dom_sf"/>
</dbReference>
<dbReference type="SUPFAM" id="SSF56112">
    <property type="entry name" value="Protein kinase-like (PK-like)"/>
    <property type="match status" value="1"/>
</dbReference>
<keyword evidence="4" id="KW-0808">Transferase</keyword>
<keyword evidence="4" id="KW-0418">Kinase</keyword>
<reference evidence="4" key="1">
    <citation type="submission" date="2015-07" db="EMBL/GenBank/DDBJ databases">
        <title>Transcriptome Assembly of Anthurium amnicola.</title>
        <authorList>
            <person name="Suzuki J."/>
        </authorList>
    </citation>
    <scope>NUCLEOTIDE SEQUENCE</scope>
</reference>
<gene>
    <name evidence="4" type="primary">WAKL8_4</name>
    <name evidence="4" type="ORF">g.123241</name>
</gene>
<keyword evidence="2" id="KW-0067">ATP-binding</keyword>
<dbReference type="InterPro" id="IPR001245">
    <property type="entry name" value="Ser-Thr/Tyr_kinase_cat_dom"/>
</dbReference>
<dbReference type="InterPro" id="IPR045274">
    <property type="entry name" value="WAK-like"/>
</dbReference>
<evidence type="ECO:0000256" key="2">
    <source>
        <dbReference type="ARBA" id="ARBA00022840"/>
    </source>
</evidence>
<feature type="non-terminal residue" evidence="4">
    <location>
        <position position="1"/>
    </location>
</feature>
<dbReference type="AlphaFoldDB" id="A0A1D1YIF8"/>
<dbReference type="GO" id="GO:0004674">
    <property type="term" value="F:protein serine/threonine kinase activity"/>
    <property type="evidence" value="ECO:0007669"/>
    <property type="project" value="TreeGrafter"/>
</dbReference>
<dbReference type="Gene3D" id="1.10.510.10">
    <property type="entry name" value="Transferase(Phosphotransferase) domain 1"/>
    <property type="match status" value="1"/>
</dbReference>
<dbReference type="PANTHER" id="PTHR27005:SF283">
    <property type="entry name" value="OS02G0633066 PROTEIN"/>
    <property type="match status" value="1"/>
</dbReference>
<keyword evidence="1" id="KW-0547">Nucleotide-binding</keyword>